<dbReference type="Pfam" id="PF01653">
    <property type="entry name" value="DNA_ligase_aden"/>
    <property type="match status" value="1"/>
</dbReference>
<dbReference type="PANTHER" id="PTHR23389">
    <property type="entry name" value="CHROMOSOME TRANSMISSION FIDELITY FACTOR 18"/>
    <property type="match status" value="1"/>
</dbReference>
<dbReference type="PANTHER" id="PTHR23389:SF9">
    <property type="entry name" value="DNA LIGASE"/>
    <property type="match status" value="1"/>
</dbReference>
<dbReference type="NCBIfam" id="NF005932">
    <property type="entry name" value="PRK07956.1"/>
    <property type="match status" value="1"/>
</dbReference>
<dbReference type="Proteomes" id="UP000034036">
    <property type="component" value="Unassembled WGS sequence"/>
</dbReference>
<dbReference type="FunFam" id="2.40.50.140:FF:000012">
    <property type="entry name" value="DNA ligase"/>
    <property type="match status" value="1"/>
</dbReference>
<evidence type="ECO:0000256" key="2">
    <source>
        <dbReference type="ARBA" id="ARBA00012722"/>
    </source>
</evidence>
<feature type="binding site" evidence="14">
    <location>
        <position position="141"/>
    </location>
    <ligand>
        <name>NAD(+)</name>
        <dbReference type="ChEBI" id="CHEBI:57540"/>
    </ligand>
</feature>
<feature type="binding site" evidence="14">
    <location>
        <position position="446"/>
    </location>
    <ligand>
        <name>Zn(2+)</name>
        <dbReference type="ChEBI" id="CHEBI:29105"/>
    </ligand>
</feature>
<dbReference type="PROSITE" id="PS50172">
    <property type="entry name" value="BRCT"/>
    <property type="match status" value="1"/>
</dbReference>
<dbReference type="InterPro" id="IPR013839">
    <property type="entry name" value="DNAligase_adenylation"/>
</dbReference>
<dbReference type="GO" id="GO:0046872">
    <property type="term" value="F:metal ion binding"/>
    <property type="evidence" value="ECO:0007669"/>
    <property type="project" value="UniProtKB-KW"/>
</dbReference>
<keyword evidence="4 14" id="KW-0436">Ligase</keyword>
<dbReference type="Gene3D" id="3.40.50.10190">
    <property type="entry name" value="BRCT domain"/>
    <property type="match status" value="1"/>
</dbReference>
<evidence type="ECO:0000256" key="1">
    <source>
        <dbReference type="ARBA" id="ARBA00004067"/>
    </source>
</evidence>
<evidence type="ECO:0000256" key="10">
    <source>
        <dbReference type="ARBA" id="ARBA00023027"/>
    </source>
</evidence>
<evidence type="ECO:0000256" key="6">
    <source>
        <dbReference type="ARBA" id="ARBA00022723"/>
    </source>
</evidence>
<dbReference type="FunFam" id="1.10.150.20:FF:000006">
    <property type="entry name" value="DNA ligase"/>
    <property type="match status" value="1"/>
</dbReference>
<dbReference type="GO" id="GO:0006260">
    <property type="term" value="P:DNA replication"/>
    <property type="evidence" value="ECO:0007669"/>
    <property type="project" value="UniProtKB-KW"/>
</dbReference>
<dbReference type="InterPro" id="IPR041663">
    <property type="entry name" value="DisA/LigA_HHH"/>
</dbReference>
<dbReference type="InterPro" id="IPR036420">
    <property type="entry name" value="BRCT_dom_sf"/>
</dbReference>
<evidence type="ECO:0000256" key="8">
    <source>
        <dbReference type="ARBA" id="ARBA00022833"/>
    </source>
</evidence>
<keyword evidence="8 14" id="KW-0862">Zinc</keyword>
<dbReference type="SMART" id="SM00532">
    <property type="entry name" value="LIGANc"/>
    <property type="match status" value="1"/>
</dbReference>
<evidence type="ECO:0000256" key="7">
    <source>
        <dbReference type="ARBA" id="ARBA00022763"/>
    </source>
</evidence>
<dbReference type="NCBIfam" id="TIGR00575">
    <property type="entry name" value="dnlj"/>
    <property type="match status" value="1"/>
</dbReference>
<dbReference type="PROSITE" id="PS01055">
    <property type="entry name" value="DNA_LIGASE_N1"/>
    <property type="match status" value="1"/>
</dbReference>
<dbReference type="EMBL" id="LCDF01000015">
    <property type="protein sequence ID" value="KKS47500.1"/>
    <property type="molecule type" value="Genomic_DNA"/>
</dbReference>
<dbReference type="STRING" id="1618659.UV11_C0015G0007"/>
<dbReference type="PIRSF" id="PIRSF001604">
    <property type="entry name" value="LigA"/>
    <property type="match status" value="1"/>
</dbReference>
<reference evidence="16 17" key="1">
    <citation type="journal article" date="2015" name="Nature">
        <title>rRNA introns, odd ribosomes, and small enigmatic genomes across a large radiation of phyla.</title>
        <authorList>
            <person name="Brown C.T."/>
            <person name="Hug L.A."/>
            <person name="Thomas B.C."/>
            <person name="Sharon I."/>
            <person name="Castelle C.J."/>
            <person name="Singh A."/>
            <person name="Wilkins M.J."/>
            <person name="Williams K.H."/>
            <person name="Banfield J.F."/>
        </authorList>
    </citation>
    <scope>NUCLEOTIDE SEQUENCE [LARGE SCALE GENOMIC DNA]</scope>
</reference>
<feature type="binding site" evidence="14">
    <location>
        <position position="330"/>
    </location>
    <ligand>
        <name>NAD(+)</name>
        <dbReference type="ChEBI" id="CHEBI:57540"/>
    </ligand>
</feature>
<dbReference type="Gene3D" id="3.30.470.30">
    <property type="entry name" value="DNA ligase/mRNA capping enzyme"/>
    <property type="match status" value="1"/>
</dbReference>
<dbReference type="Gene3D" id="1.10.150.20">
    <property type="entry name" value="5' to 3' exonuclease, C-terminal subdomain"/>
    <property type="match status" value="2"/>
</dbReference>
<dbReference type="HAMAP" id="MF_01588">
    <property type="entry name" value="DNA_ligase_A"/>
    <property type="match status" value="1"/>
</dbReference>
<dbReference type="GO" id="GO:0003911">
    <property type="term" value="F:DNA ligase (NAD+) activity"/>
    <property type="evidence" value="ECO:0007669"/>
    <property type="project" value="UniProtKB-UniRule"/>
</dbReference>
<dbReference type="InterPro" id="IPR013840">
    <property type="entry name" value="DNAligase_N"/>
</dbReference>
<evidence type="ECO:0000256" key="11">
    <source>
        <dbReference type="ARBA" id="ARBA00023204"/>
    </source>
</evidence>
<comment type="function">
    <text evidence="1 14">DNA ligase that catalyzes the formation of phosphodiester linkages between 5'-phosphoryl and 3'-hydroxyl groups in double-stranded DNA using NAD as a coenzyme and as the energy source for the reaction. It is essential for DNA replication and repair of damaged DNA.</text>
</comment>
<dbReference type="InterPro" id="IPR018239">
    <property type="entry name" value="DNA_ligase_AS"/>
</dbReference>
<evidence type="ECO:0000256" key="3">
    <source>
        <dbReference type="ARBA" id="ARBA00013308"/>
    </source>
</evidence>
<evidence type="ECO:0000256" key="5">
    <source>
        <dbReference type="ARBA" id="ARBA00022705"/>
    </source>
</evidence>
<dbReference type="SUPFAM" id="SSF47781">
    <property type="entry name" value="RuvA domain 2-like"/>
    <property type="match status" value="1"/>
</dbReference>
<name>A0A0G0ZFI4_9BACT</name>
<keyword evidence="14" id="KW-0464">Manganese</keyword>
<keyword evidence="7 14" id="KW-0227">DNA damage</keyword>
<keyword evidence="10 14" id="KW-0520">NAD</keyword>
<dbReference type="PATRIC" id="fig|1618659.3.peg.586"/>
<dbReference type="Pfam" id="PF00533">
    <property type="entry name" value="BRCT"/>
    <property type="match status" value="1"/>
</dbReference>
<evidence type="ECO:0000256" key="4">
    <source>
        <dbReference type="ARBA" id="ARBA00022598"/>
    </source>
</evidence>
<keyword evidence="5 14" id="KW-0235">DNA replication</keyword>
<dbReference type="InterPro" id="IPR010994">
    <property type="entry name" value="RuvA_2-like"/>
</dbReference>
<dbReference type="CDD" id="cd00114">
    <property type="entry name" value="LIGANc"/>
    <property type="match status" value="1"/>
</dbReference>
<dbReference type="GO" id="GO:0006281">
    <property type="term" value="P:DNA repair"/>
    <property type="evidence" value="ECO:0007669"/>
    <property type="project" value="UniProtKB-KW"/>
</dbReference>
<dbReference type="SUPFAM" id="SSF56091">
    <property type="entry name" value="DNA ligase/mRNA capping enzyme, catalytic domain"/>
    <property type="match status" value="1"/>
</dbReference>
<organism evidence="16 17">
    <name type="scientific">Candidatus Giovannonibacteria bacterium GW2011_GWF2_42_19</name>
    <dbReference type="NCBI Taxonomy" id="1618659"/>
    <lineage>
        <taxon>Bacteria</taxon>
        <taxon>Candidatus Giovannoniibacteriota</taxon>
    </lineage>
</organism>
<dbReference type="InterPro" id="IPR001679">
    <property type="entry name" value="DNA_ligase"/>
</dbReference>
<comment type="similarity">
    <text evidence="13 14">Belongs to the NAD-dependent DNA ligase family. LigA subfamily.</text>
</comment>
<gene>
    <name evidence="14" type="primary">ligA</name>
    <name evidence="16" type="ORF">UV11_C0015G0007</name>
</gene>
<dbReference type="InterPro" id="IPR012340">
    <property type="entry name" value="NA-bd_OB-fold"/>
</dbReference>
<dbReference type="Gene3D" id="2.40.50.140">
    <property type="entry name" value="Nucleic acid-binding proteins"/>
    <property type="match status" value="1"/>
</dbReference>
<comment type="cofactor">
    <cofactor evidence="14">
        <name>Mg(2+)</name>
        <dbReference type="ChEBI" id="CHEBI:18420"/>
    </cofactor>
    <cofactor evidence="14">
        <name>Mn(2+)</name>
        <dbReference type="ChEBI" id="CHEBI:29035"/>
    </cofactor>
</comment>
<dbReference type="CDD" id="cd17748">
    <property type="entry name" value="BRCT_DNA_ligase_like"/>
    <property type="match status" value="1"/>
</dbReference>
<evidence type="ECO:0000313" key="17">
    <source>
        <dbReference type="Proteomes" id="UP000034036"/>
    </source>
</evidence>
<dbReference type="Pfam" id="PF14520">
    <property type="entry name" value="HHH_5"/>
    <property type="match status" value="1"/>
</dbReference>
<evidence type="ECO:0000259" key="15">
    <source>
        <dbReference type="PROSITE" id="PS50172"/>
    </source>
</evidence>
<dbReference type="GO" id="GO:0005829">
    <property type="term" value="C:cytosol"/>
    <property type="evidence" value="ECO:0007669"/>
    <property type="project" value="TreeGrafter"/>
</dbReference>
<evidence type="ECO:0000256" key="12">
    <source>
        <dbReference type="ARBA" id="ARBA00034005"/>
    </source>
</evidence>
<dbReference type="Gene3D" id="6.20.10.30">
    <property type="match status" value="1"/>
</dbReference>
<comment type="catalytic activity">
    <reaction evidence="12 14">
        <text>NAD(+) + (deoxyribonucleotide)n-3'-hydroxyl + 5'-phospho-(deoxyribonucleotide)m = (deoxyribonucleotide)n+m + AMP + beta-nicotinamide D-nucleotide.</text>
        <dbReference type="EC" id="6.5.1.2"/>
    </reaction>
</comment>
<feature type="binding site" evidence="14">
    <location>
        <begin position="86"/>
        <end position="87"/>
    </location>
    <ligand>
        <name>NAD(+)</name>
        <dbReference type="ChEBI" id="CHEBI:57540"/>
    </ligand>
</feature>
<feature type="binding site" evidence="14">
    <location>
        <position position="424"/>
    </location>
    <ligand>
        <name>Zn(2+)</name>
        <dbReference type="ChEBI" id="CHEBI:29105"/>
    </ligand>
</feature>
<dbReference type="Gene3D" id="1.10.287.610">
    <property type="entry name" value="Helix hairpin bin"/>
    <property type="match status" value="1"/>
</dbReference>
<sequence length="677" mass="75836">MAGKVSNEIKERVLKLKKAISKYRYQYHVLNNLEISEEALDSLKHELKKLEDAHPELITPDSPTQRVAGEPLKGFKKVAHKVRMLSLEDVFSEEEFLEWVERIKKVLGVASSPELFAEQKFDGLAVSLIYKDGFLERAATRGNGQIGEDVTSNVRTIEAVPLLLEFHDGKISAKAKKEILALIKKGEIEVRGEVIINKKSFEKINRLQEKRGEQVYANPRNLAAGSLRQLDPKITAERKLDFHAWDIASDISRLHSEEHDILRALGFKTDPEAKILKKPRDLFRLKDKIEKEREKLAYDIDGLVVQSNDNEIFRRLGVVGKAPRGSIAYKYSPKEATTKVNDIQVQVGRTGVLTPIAFLEPVEVGGVTISRATLHNQDEIKRLGLKIGDTVIVGRAGDVIPDVIKVLPELRTGGEKEFHMPEKCPVCGKVVKKINNVGVYCVNTKCPARNREWLYHFVGRSAFDIVGLGPKIIDVLLDQNLIQDAADIFDLKEGDISVLERFGERSAENIIRSIKSKNKMTLSRFIVALGILHVGDETARDLADHFGTIEKISKASSEELNRIENIGDVVARSVFGWFRDAYNKNFLDKLLKRVAIEKYHVPAGKLKGLAFVLTGSMESLSREEAKARIRQLGGETSESVSKETDYVVVGAEPGSKANKAKKLGVKIIDEKEFLKMI</sequence>
<feature type="binding site" evidence="14">
    <location>
        <position position="193"/>
    </location>
    <ligand>
        <name>NAD(+)</name>
        <dbReference type="ChEBI" id="CHEBI:57540"/>
    </ligand>
</feature>
<dbReference type="Pfam" id="PF03120">
    <property type="entry name" value="OB_DNA_ligase"/>
    <property type="match status" value="1"/>
</dbReference>
<dbReference type="Pfam" id="PF12826">
    <property type="entry name" value="HHH_2"/>
    <property type="match status" value="1"/>
</dbReference>
<accession>A0A0G0ZFI4</accession>
<keyword evidence="6 14" id="KW-0479">Metal-binding</keyword>
<dbReference type="InterPro" id="IPR004150">
    <property type="entry name" value="NAD_DNA_ligase_OB"/>
</dbReference>
<proteinExistence type="inferred from homology"/>
<comment type="caution">
    <text evidence="14">Lacks conserved residue(s) required for the propagation of feature annotation.</text>
</comment>
<dbReference type="EC" id="6.5.1.2" evidence="2 14"/>
<dbReference type="FunFam" id="1.10.150.20:FF:000007">
    <property type="entry name" value="DNA ligase"/>
    <property type="match status" value="1"/>
</dbReference>
<feature type="binding site" evidence="14">
    <location>
        <position position="427"/>
    </location>
    <ligand>
        <name>Zn(2+)</name>
        <dbReference type="ChEBI" id="CHEBI:29105"/>
    </ligand>
</feature>
<evidence type="ECO:0000256" key="13">
    <source>
        <dbReference type="ARBA" id="ARBA00060881"/>
    </source>
</evidence>
<dbReference type="SUPFAM" id="SSF52113">
    <property type="entry name" value="BRCT domain"/>
    <property type="match status" value="1"/>
</dbReference>
<evidence type="ECO:0000256" key="14">
    <source>
        <dbReference type="HAMAP-Rule" id="MF_01588"/>
    </source>
</evidence>
<dbReference type="SMART" id="SM00292">
    <property type="entry name" value="BRCT"/>
    <property type="match status" value="1"/>
</dbReference>
<feature type="binding site" evidence="14">
    <location>
        <position position="118"/>
    </location>
    <ligand>
        <name>NAD(+)</name>
        <dbReference type="ChEBI" id="CHEBI:57540"/>
    </ligand>
</feature>
<feature type="active site" description="N6-AMP-lysine intermediate" evidence="14">
    <location>
        <position position="120"/>
    </location>
</feature>
<protein>
    <recommendedName>
        <fullName evidence="3 14">DNA ligase</fullName>
        <ecNumber evidence="2 14">6.5.1.2</ecNumber>
    </recommendedName>
    <alternativeName>
        <fullName evidence="14">Polydeoxyribonucleotide synthase [NAD(+)]</fullName>
    </alternativeName>
</protein>
<keyword evidence="9 14" id="KW-0460">Magnesium</keyword>
<feature type="domain" description="BRCT" evidence="15">
    <location>
        <begin position="606"/>
        <end position="677"/>
    </location>
</feature>
<dbReference type="InterPro" id="IPR001357">
    <property type="entry name" value="BRCT_dom"/>
</dbReference>
<keyword evidence="11 14" id="KW-0234">DNA repair</keyword>
<evidence type="ECO:0000256" key="9">
    <source>
        <dbReference type="ARBA" id="ARBA00022842"/>
    </source>
</evidence>
<comment type="caution">
    <text evidence="16">The sequence shown here is derived from an EMBL/GenBank/DDBJ whole genome shotgun (WGS) entry which is preliminary data.</text>
</comment>
<dbReference type="AlphaFoldDB" id="A0A0G0ZFI4"/>
<evidence type="ECO:0000313" key="16">
    <source>
        <dbReference type="EMBL" id="KKS47500.1"/>
    </source>
</evidence>
<dbReference type="SUPFAM" id="SSF50249">
    <property type="entry name" value="Nucleic acid-binding proteins"/>
    <property type="match status" value="1"/>
</dbReference>